<organism evidence="2 3">
    <name type="scientific">Marasmius tenuissimus</name>
    <dbReference type="NCBI Taxonomy" id="585030"/>
    <lineage>
        <taxon>Eukaryota</taxon>
        <taxon>Fungi</taxon>
        <taxon>Dikarya</taxon>
        <taxon>Basidiomycota</taxon>
        <taxon>Agaricomycotina</taxon>
        <taxon>Agaricomycetes</taxon>
        <taxon>Agaricomycetidae</taxon>
        <taxon>Agaricales</taxon>
        <taxon>Marasmiineae</taxon>
        <taxon>Marasmiaceae</taxon>
        <taxon>Marasmius</taxon>
    </lineage>
</organism>
<feature type="compositionally biased region" description="Low complexity" evidence="1">
    <location>
        <begin position="138"/>
        <end position="147"/>
    </location>
</feature>
<feature type="region of interest" description="Disordered" evidence="1">
    <location>
        <begin position="21"/>
        <end position="75"/>
    </location>
</feature>
<evidence type="ECO:0000256" key="1">
    <source>
        <dbReference type="SAM" id="MobiDB-lite"/>
    </source>
</evidence>
<feature type="compositionally biased region" description="Pro residues" evidence="1">
    <location>
        <begin position="159"/>
        <end position="175"/>
    </location>
</feature>
<protein>
    <submittedName>
        <fullName evidence="2">Uncharacterized protein</fullName>
    </submittedName>
</protein>
<reference evidence="2 3" key="1">
    <citation type="submission" date="2024-05" db="EMBL/GenBank/DDBJ databases">
        <title>A draft genome resource for the thread blight pathogen Marasmius tenuissimus strain MS-2.</title>
        <authorList>
            <person name="Yulfo-Soto G.E."/>
            <person name="Baruah I.K."/>
            <person name="Amoako-Attah I."/>
            <person name="Bukari Y."/>
            <person name="Meinhardt L.W."/>
            <person name="Bailey B.A."/>
            <person name="Cohen S.P."/>
        </authorList>
    </citation>
    <scope>NUCLEOTIDE SEQUENCE [LARGE SCALE GENOMIC DNA]</scope>
    <source>
        <strain evidence="2 3">MS-2</strain>
    </source>
</reference>
<feature type="compositionally biased region" description="Polar residues" evidence="1">
    <location>
        <begin position="309"/>
        <end position="319"/>
    </location>
</feature>
<accession>A0ABR3A522</accession>
<evidence type="ECO:0000313" key="3">
    <source>
        <dbReference type="Proteomes" id="UP001437256"/>
    </source>
</evidence>
<dbReference type="EMBL" id="JBBXMP010000014">
    <property type="protein sequence ID" value="KAL0069062.1"/>
    <property type="molecule type" value="Genomic_DNA"/>
</dbReference>
<sequence length="353" mass="38441">MVSPRKRPSSLNLLLHLKWDASSSRSDESDGSVDDDSSSRSSRSSHDSDHDSEESFGDNIGKEVGKEVGQTGMVKSMEISEPQVSYYDEFSRSADLSALSVTFEDVKVLDEDPFASDPFAVTPPVSPISPRFPPNPASPSKASTPAPHTSFLETDPYASLPPSPRRLSAAPPPKPTSHQNSPSSPRVGASLQPVSALTRTPSSAVLRHSPLSPVKSTFTTLALPSSDAPIQPRRRLKSSPQQPSLDMLSVFVLKAPPRRRPRGTVGANLPLEPWGYCEVDLTAQFPEPSLRSTSHLSMRGHQGDDPSQRKTSLRPTPSVDSLKDAASEHIRPYHTLSRAHSRNKTVWDIGKFW</sequence>
<name>A0ABR3A522_9AGAR</name>
<feature type="region of interest" description="Disordered" evidence="1">
    <location>
        <begin position="291"/>
        <end position="327"/>
    </location>
</feature>
<feature type="compositionally biased region" description="Polar residues" evidence="1">
    <location>
        <begin position="214"/>
        <end position="223"/>
    </location>
</feature>
<feature type="compositionally biased region" description="Pro residues" evidence="1">
    <location>
        <begin position="124"/>
        <end position="137"/>
    </location>
</feature>
<proteinExistence type="predicted"/>
<gene>
    <name evidence="2" type="ORF">AAF712_003747</name>
</gene>
<feature type="compositionally biased region" description="Polar residues" evidence="1">
    <location>
        <begin position="192"/>
        <end position="203"/>
    </location>
</feature>
<feature type="region of interest" description="Disordered" evidence="1">
    <location>
        <begin position="114"/>
        <end position="243"/>
    </location>
</feature>
<dbReference type="Proteomes" id="UP001437256">
    <property type="component" value="Unassembled WGS sequence"/>
</dbReference>
<evidence type="ECO:0000313" key="2">
    <source>
        <dbReference type="EMBL" id="KAL0069062.1"/>
    </source>
</evidence>
<keyword evidence="3" id="KW-1185">Reference proteome</keyword>
<comment type="caution">
    <text evidence="2">The sequence shown here is derived from an EMBL/GenBank/DDBJ whole genome shotgun (WGS) entry which is preliminary data.</text>
</comment>